<evidence type="ECO:0000259" key="7">
    <source>
        <dbReference type="Pfam" id="PF06271"/>
    </source>
</evidence>
<feature type="transmembrane region" description="Helical" evidence="6">
    <location>
        <begin position="37"/>
        <end position="54"/>
    </location>
</feature>
<gene>
    <name evidence="8" type="ORF">IAR63_06340</name>
</gene>
<feature type="domain" description="RDD" evidence="7">
    <location>
        <begin position="3"/>
        <end position="121"/>
    </location>
</feature>
<dbReference type="Pfam" id="PF06271">
    <property type="entry name" value="RDD"/>
    <property type="match status" value="1"/>
</dbReference>
<keyword evidence="3 6" id="KW-0812">Transmembrane</keyword>
<dbReference type="GO" id="GO:0005886">
    <property type="term" value="C:plasma membrane"/>
    <property type="evidence" value="ECO:0007669"/>
    <property type="project" value="UniProtKB-SubCell"/>
</dbReference>
<dbReference type="AlphaFoldDB" id="A0A7H0F3L7"/>
<keyword evidence="9" id="KW-1185">Reference proteome</keyword>
<name>A0A7H0F3L7_9CYAN</name>
<dbReference type="PANTHER" id="PTHR36115">
    <property type="entry name" value="PROLINE-RICH ANTIGEN HOMOLOG-RELATED"/>
    <property type="match status" value="1"/>
</dbReference>
<protein>
    <submittedName>
        <fullName evidence="8">RDD family protein</fullName>
    </submittedName>
</protein>
<dbReference type="EMBL" id="CP060822">
    <property type="protein sequence ID" value="QNP30633.1"/>
    <property type="molecule type" value="Genomic_DNA"/>
</dbReference>
<dbReference type="RefSeq" id="WP_187706992.1">
    <property type="nucleotide sequence ID" value="NZ_CP060822.1"/>
</dbReference>
<evidence type="ECO:0000313" key="8">
    <source>
        <dbReference type="EMBL" id="QNP30633.1"/>
    </source>
</evidence>
<evidence type="ECO:0000256" key="5">
    <source>
        <dbReference type="ARBA" id="ARBA00023136"/>
    </source>
</evidence>
<dbReference type="PANTHER" id="PTHR36115:SF9">
    <property type="entry name" value="LMO1584 PROTEIN"/>
    <property type="match status" value="1"/>
</dbReference>
<dbReference type="Proteomes" id="UP000516013">
    <property type="component" value="Chromosome"/>
</dbReference>
<comment type="subcellular location">
    <subcellularLocation>
        <location evidence="1">Cell membrane</location>
        <topology evidence="1">Multi-pass membrane protein</topology>
    </subcellularLocation>
</comment>
<keyword evidence="4 6" id="KW-1133">Transmembrane helix</keyword>
<dbReference type="InterPro" id="IPR010432">
    <property type="entry name" value="RDD"/>
</dbReference>
<evidence type="ECO:0000256" key="6">
    <source>
        <dbReference type="SAM" id="Phobius"/>
    </source>
</evidence>
<evidence type="ECO:0000256" key="3">
    <source>
        <dbReference type="ARBA" id="ARBA00022692"/>
    </source>
</evidence>
<proteinExistence type="predicted"/>
<evidence type="ECO:0000256" key="1">
    <source>
        <dbReference type="ARBA" id="ARBA00004651"/>
    </source>
</evidence>
<organism evidence="8 9">
    <name type="scientific">Cylindrospermopsis curvispora GIHE-G1</name>
    <dbReference type="NCBI Taxonomy" id="2666332"/>
    <lineage>
        <taxon>Bacteria</taxon>
        <taxon>Bacillati</taxon>
        <taxon>Cyanobacteriota</taxon>
        <taxon>Cyanophyceae</taxon>
        <taxon>Nostocales</taxon>
        <taxon>Aphanizomenonaceae</taxon>
        <taxon>Cylindrospermopsis</taxon>
    </lineage>
</organism>
<feature type="transmembrane region" description="Helical" evidence="6">
    <location>
        <begin position="6"/>
        <end position="30"/>
    </location>
</feature>
<keyword evidence="5 6" id="KW-0472">Membrane</keyword>
<evidence type="ECO:0000256" key="2">
    <source>
        <dbReference type="ARBA" id="ARBA00022475"/>
    </source>
</evidence>
<dbReference type="KEGG" id="ccur:IAR63_06340"/>
<sequence length="127" mass="13844">MRYAAFWPRFLAWLIDSIILSIIGSLLGFVLGKKAGAIAIVVSIVANWLYFAIFESSDKQATLGKQALGIVVTDMNGEPISFARATGRYFAKFLSGLVLLIGYIMAAFTEKKQALHDMLAGTLVIKP</sequence>
<dbReference type="InterPro" id="IPR051791">
    <property type="entry name" value="Pra-immunoreactive"/>
</dbReference>
<accession>A0A7H0F3L7</accession>
<evidence type="ECO:0000256" key="4">
    <source>
        <dbReference type="ARBA" id="ARBA00022989"/>
    </source>
</evidence>
<keyword evidence="2" id="KW-1003">Cell membrane</keyword>
<feature type="transmembrane region" description="Helical" evidence="6">
    <location>
        <begin position="89"/>
        <end position="108"/>
    </location>
</feature>
<reference evidence="8 9" key="1">
    <citation type="submission" date="2020-08" db="EMBL/GenBank/DDBJ databases">
        <title>Complete genome sequence of Raphidiopsis curvispora isolated from drinking water reservoir in South Korea.</title>
        <authorList>
            <person name="Jeong J."/>
        </authorList>
    </citation>
    <scope>NUCLEOTIDE SEQUENCE [LARGE SCALE GENOMIC DNA]</scope>
    <source>
        <strain evidence="8 9">GIHE-G1</strain>
    </source>
</reference>
<evidence type="ECO:0000313" key="9">
    <source>
        <dbReference type="Proteomes" id="UP000516013"/>
    </source>
</evidence>